<feature type="compositionally biased region" description="Gly residues" evidence="3">
    <location>
        <begin position="140"/>
        <end position="154"/>
    </location>
</feature>
<gene>
    <name evidence="5" type="ORF">HK097_008274</name>
</gene>
<feature type="compositionally biased region" description="Gly residues" evidence="3">
    <location>
        <begin position="532"/>
        <end position="550"/>
    </location>
</feature>
<dbReference type="EMBL" id="JADGJD010000479">
    <property type="protein sequence ID" value="KAJ3050725.1"/>
    <property type="molecule type" value="Genomic_DNA"/>
</dbReference>
<dbReference type="SUPFAM" id="SSF54791">
    <property type="entry name" value="Eukaryotic type KH-domain (KH-domain type I)"/>
    <property type="match status" value="3"/>
</dbReference>
<dbReference type="GO" id="GO:0003723">
    <property type="term" value="F:RNA binding"/>
    <property type="evidence" value="ECO:0007669"/>
    <property type="project" value="UniProtKB-UniRule"/>
</dbReference>
<evidence type="ECO:0000259" key="4">
    <source>
        <dbReference type="SMART" id="SM00322"/>
    </source>
</evidence>
<feature type="region of interest" description="Disordered" evidence="3">
    <location>
        <begin position="524"/>
        <end position="558"/>
    </location>
</feature>
<feature type="region of interest" description="Disordered" evidence="3">
    <location>
        <begin position="1"/>
        <end position="32"/>
    </location>
</feature>
<keyword evidence="2" id="KW-0694">RNA-binding</keyword>
<keyword evidence="6" id="KW-1185">Reference proteome</keyword>
<dbReference type="Gene3D" id="3.30.1370.10">
    <property type="entry name" value="K Homology domain, type 1"/>
    <property type="match status" value="3"/>
</dbReference>
<name>A0AAD5X154_9FUNG</name>
<reference evidence="5" key="1">
    <citation type="submission" date="2020-05" db="EMBL/GenBank/DDBJ databases">
        <title>Phylogenomic resolution of chytrid fungi.</title>
        <authorList>
            <person name="Stajich J.E."/>
            <person name="Amses K."/>
            <person name="Simmons R."/>
            <person name="Seto K."/>
            <person name="Myers J."/>
            <person name="Bonds A."/>
            <person name="Quandt C.A."/>
            <person name="Barry K."/>
            <person name="Liu P."/>
            <person name="Grigoriev I."/>
            <person name="Longcore J.E."/>
            <person name="James T.Y."/>
        </authorList>
    </citation>
    <scope>NUCLEOTIDE SEQUENCE</scope>
    <source>
        <strain evidence="5">JEL0318</strain>
    </source>
</reference>
<evidence type="ECO:0000313" key="6">
    <source>
        <dbReference type="Proteomes" id="UP001212841"/>
    </source>
</evidence>
<feature type="compositionally biased region" description="Low complexity" evidence="3">
    <location>
        <begin position="464"/>
        <end position="479"/>
    </location>
</feature>
<feature type="compositionally biased region" description="Basic and acidic residues" evidence="3">
    <location>
        <begin position="100"/>
        <end position="113"/>
    </location>
</feature>
<dbReference type="InterPro" id="IPR036612">
    <property type="entry name" value="KH_dom_type_1_sf"/>
</dbReference>
<feature type="domain" description="K Homology" evidence="4">
    <location>
        <begin position="326"/>
        <end position="396"/>
    </location>
</feature>
<feature type="domain" description="K Homology" evidence="4">
    <location>
        <begin position="240"/>
        <end position="313"/>
    </location>
</feature>
<dbReference type="SMART" id="SM00322">
    <property type="entry name" value="KH"/>
    <property type="match status" value="3"/>
</dbReference>
<dbReference type="PROSITE" id="PS50084">
    <property type="entry name" value="KH_TYPE_1"/>
    <property type="match status" value="3"/>
</dbReference>
<dbReference type="PANTHER" id="PTHR10288">
    <property type="entry name" value="KH DOMAIN CONTAINING RNA BINDING PROTEIN"/>
    <property type="match status" value="1"/>
</dbReference>
<dbReference type="InterPro" id="IPR004087">
    <property type="entry name" value="KH_dom"/>
</dbReference>
<comment type="caution">
    <text evidence="5">The sequence shown here is derived from an EMBL/GenBank/DDBJ whole genome shotgun (WGS) entry which is preliminary data.</text>
</comment>
<dbReference type="Pfam" id="PF00013">
    <property type="entry name" value="KH_1"/>
    <property type="match status" value="3"/>
</dbReference>
<accession>A0AAD5X154</accession>
<organism evidence="5 6">
    <name type="scientific">Rhizophlyctis rosea</name>
    <dbReference type="NCBI Taxonomy" id="64517"/>
    <lineage>
        <taxon>Eukaryota</taxon>
        <taxon>Fungi</taxon>
        <taxon>Fungi incertae sedis</taxon>
        <taxon>Chytridiomycota</taxon>
        <taxon>Chytridiomycota incertae sedis</taxon>
        <taxon>Chytridiomycetes</taxon>
        <taxon>Rhizophlyctidales</taxon>
        <taxon>Rhizophlyctidaceae</taxon>
        <taxon>Rhizophlyctis</taxon>
    </lineage>
</organism>
<evidence type="ECO:0000256" key="1">
    <source>
        <dbReference type="ARBA" id="ARBA00022737"/>
    </source>
</evidence>
<feature type="region of interest" description="Disordered" evidence="3">
    <location>
        <begin position="79"/>
        <end position="154"/>
    </location>
</feature>
<dbReference type="InterPro" id="IPR004088">
    <property type="entry name" value="KH_dom_type_1"/>
</dbReference>
<evidence type="ECO:0000256" key="2">
    <source>
        <dbReference type="PROSITE-ProRule" id="PRU00117"/>
    </source>
</evidence>
<dbReference type="Proteomes" id="UP001212841">
    <property type="component" value="Unassembled WGS sequence"/>
</dbReference>
<proteinExistence type="predicted"/>
<sequence>MTSGSSPSPNSANTPASDSADGSAPPAKQVDYSNALERAKAIAARLTAETKALADKGKGVCSRSVYTPGKLIIITIETTQGTKRSHASLSPPPFQSSTSYRREDDDRDYKKQATDSAWGGESGGGRARPGLGAPGAPASIGGGGSHYGPGGGGGGGRFTLEMDIPSGMVGLVIGRGGENMKKVERTCNVKVQFAPADPSNPIRVTTISGAEADCRDAQDMIQGMLNSPGGPGGRMGGGPGGNMSSMQVPGHKVGLVIGRGGETIHSLQDRSGAKIAVTPETDEDRNTQMRTITMTGTPQAVDTARDLIHELVNSQPQGRGGPGGGFGPTETMLVHHERVGLIIGRGGETIKAIQHQCGVKINIDPTTLPDGNRNVTISGPQDAIERAKELIWEKVQPRQGGSFSGGGGGGRGGGDWGNQGYGGGQQGYGQGGYDQQQQQQWGYGGQQQDVGANVPWGYAGEGGHQQQQQQQGYDAQGYGDQAQAYGGAEQGQGYGDPNAGYDQAAYQKAWEEYYKQYGDAAYAGYGTADQSGPGGAVGGKGVPGVPGGDAGTAPPGSS</sequence>
<dbReference type="AlphaFoldDB" id="A0AAD5X154"/>
<feature type="region of interest" description="Disordered" evidence="3">
    <location>
        <begin position="396"/>
        <end position="479"/>
    </location>
</feature>
<keyword evidence="1" id="KW-0677">Repeat</keyword>
<feature type="compositionally biased region" description="Gly residues" evidence="3">
    <location>
        <begin position="402"/>
        <end position="432"/>
    </location>
</feature>
<dbReference type="CDD" id="cd00105">
    <property type="entry name" value="KH-I"/>
    <property type="match status" value="2"/>
</dbReference>
<feature type="compositionally biased region" description="Low complexity" evidence="3">
    <location>
        <begin position="128"/>
        <end position="139"/>
    </location>
</feature>
<evidence type="ECO:0000256" key="3">
    <source>
        <dbReference type="SAM" id="MobiDB-lite"/>
    </source>
</evidence>
<feature type="compositionally biased region" description="Low complexity" evidence="3">
    <location>
        <begin position="1"/>
        <end position="27"/>
    </location>
</feature>
<evidence type="ECO:0000313" key="5">
    <source>
        <dbReference type="EMBL" id="KAJ3050725.1"/>
    </source>
</evidence>
<feature type="domain" description="K Homology" evidence="4">
    <location>
        <begin position="156"/>
        <end position="226"/>
    </location>
</feature>
<protein>
    <recommendedName>
        <fullName evidence="4">K Homology domain-containing protein</fullName>
    </recommendedName>
</protein>